<evidence type="ECO:0000313" key="4">
    <source>
        <dbReference type="Proteomes" id="UP000186141"/>
    </source>
</evidence>
<name>A0A1N7P978_9RHOB</name>
<dbReference type="InterPro" id="IPR050983">
    <property type="entry name" value="GST_Omega/HSP26"/>
</dbReference>
<sequence>MRLFHSPTSPFVRKVMIVLHETALLPKVELTGASGTPIEPGTMPLAQNPLGKVPALEREDGPAIYDSRVICRYLDELAGGKMYPTGPALWDALTLEATADGMMDAAVLMVYESKVRPEDKRVPDWVEGQWSKVARSLDALETRWIAHLAGPFDIGQASIICALDYLDLRHADRTWRAERPALAAFHARVSERPSLKTTLPPQG</sequence>
<dbReference type="GO" id="GO:0005737">
    <property type="term" value="C:cytoplasm"/>
    <property type="evidence" value="ECO:0007669"/>
    <property type="project" value="TreeGrafter"/>
</dbReference>
<protein>
    <submittedName>
        <fullName evidence="3">Glutathione S-transferase</fullName>
    </submittedName>
</protein>
<reference evidence="3 4" key="1">
    <citation type="submission" date="2017-01" db="EMBL/GenBank/DDBJ databases">
        <authorList>
            <person name="Mah S.A."/>
            <person name="Swanson W.J."/>
            <person name="Moy G.W."/>
            <person name="Vacquier V.D."/>
        </authorList>
    </citation>
    <scope>NUCLEOTIDE SEQUENCE [LARGE SCALE GENOMIC DNA]</scope>
    <source>
        <strain evidence="3 4">DSM 26375</strain>
    </source>
</reference>
<feature type="domain" description="GST N-terminal" evidence="1">
    <location>
        <begin position="1"/>
        <end position="82"/>
    </location>
</feature>
<organism evidence="3 4">
    <name type="scientific">Gemmobacter megaterium</name>
    <dbReference type="NCBI Taxonomy" id="1086013"/>
    <lineage>
        <taxon>Bacteria</taxon>
        <taxon>Pseudomonadati</taxon>
        <taxon>Pseudomonadota</taxon>
        <taxon>Alphaproteobacteria</taxon>
        <taxon>Rhodobacterales</taxon>
        <taxon>Paracoccaceae</taxon>
        <taxon>Gemmobacter</taxon>
    </lineage>
</organism>
<proteinExistence type="predicted"/>
<dbReference type="PANTHER" id="PTHR43968">
    <property type="match status" value="1"/>
</dbReference>
<dbReference type="Gene3D" id="3.40.30.10">
    <property type="entry name" value="Glutaredoxin"/>
    <property type="match status" value="1"/>
</dbReference>
<dbReference type="AlphaFoldDB" id="A0A1N7P978"/>
<dbReference type="Pfam" id="PF13410">
    <property type="entry name" value="GST_C_2"/>
    <property type="match status" value="1"/>
</dbReference>
<keyword evidence="3" id="KW-0808">Transferase</keyword>
<evidence type="ECO:0000313" key="3">
    <source>
        <dbReference type="EMBL" id="SIT07131.1"/>
    </source>
</evidence>
<evidence type="ECO:0000259" key="2">
    <source>
        <dbReference type="PROSITE" id="PS50405"/>
    </source>
</evidence>
<dbReference type="GO" id="GO:0016740">
    <property type="term" value="F:transferase activity"/>
    <property type="evidence" value="ECO:0007669"/>
    <property type="project" value="UniProtKB-KW"/>
</dbReference>
<dbReference type="CDD" id="cd03205">
    <property type="entry name" value="GST_C_6"/>
    <property type="match status" value="1"/>
</dbReference>
<dbReference type="InterPro" id="IPR010987">
    <property type="entry name" value="Glutathione-S-Trfase_C-like"/>
</dbReference>
<gene>
    <name evidence="3" type="ORF">SAMN05421774_10566</name>
</gene>
<accession>A0A1N7P978</accession>
<dbReference type="PROSITE" id="PS50404">
    <property type="entry name" value="GST_NTER"/>
    <property type="match status" value="1"/>
</dbReference>
<dbReference type="EMBL" id="FTOT01000005">
    <property type="protein sequence ID" value="SIT07131.1"/>
    <property type="molecule type" value="Genomic_DNA"/>
</dbReference>
<feature type="domain" description="GST C-terminal" evidence="2">
    <location>
        <begin position="85"/>
        <end position="203"/>
    </location>
</feature>
<dbReference type="PANTHER" id="PTHR43968:SF6">
    <property type="entry name" value="GLUTATHIONE S-TRANSFERASE OMEGA"/>
    <property type="match status" value="1"/>
</dbReference>
<dbReference type="SUPFAM" id="SSF52833">
    <property type="entry name" value="Thioredoxin-like"/>
    <property type="match status" value="1"/>
</dbReference>
<evidence type="ECO:0000259" key="1">
    <source>
        <dbReference type="PROSITE" id="PS50404"/>
    </source>
</evidence>
<dbReference type="OrthoDB" id="9795329at2"/>
<dbReference type="InterPro" id="IPR036249">
    <property type="entry name" value="Thioredoxin-like_sf"/>
</dbReference>
<dbReference type="CDD" id="cd03049">
    <property type="entry name" value="GST_N_3"/>
    <property type="match status" value="1"/>
</dbReference>
<keyword evidence="4" id="KW-1185">Reference proteome</keyword>
<dbReference type="Pfam" id="PF13417">
    <property type="entry name" value="GST_N_3"/>
    <property type="match status" value="1"/>
</dbReference>
<dbReference type="RefSeq" id="WP_076531880.1">
    <property type="nucleotide sequence ID" value="NZ_BMEH01000005.1"/>
</dbReference>
<dbReference type="PROSITE" id="PS50405">
    <property type="entry name" value="GST_CTER"/>
    <property type="match status" value="1"/>
</dbReference>
<dbReference type="InterPro" id="IPR004045">
    <property type="entry name" value="Glutathione_S-Trfase_N"/>
</dbReference>
<dbReference type="Gene3D" id="1.20.1050.10">
    <property type="match status" value="1"/>
</dbReference>
<dbReference type="Proteomes" id="UP000186141">
    <property type="component" value="Unassembled WGS sequence"/>
</dbReference>
<dbReference type="SUPFAM" id="SSF47616">
    <property type="entry name" value="GST C-terminal domain-like"/>
    <property type="match status" value="1"/>
</dbReference>
<dbReference type="STRING" id="1086013.SAMN05421774_10566"/>
<dbReference type="InterPro" id="IPR036282">
    <property type="entry name" value="Glutathione-S-Trfase_C_sf"/>
</dbReference>